<gene>
    <name evidence="6" type="ORF">POL67_47405</name>
</gene>
<dbReference type="RefSeq" id="WP_271928453.1">
    <property type="nucleotide sequence ID" value="NZ_JAQNDO010000001.1"/>
</dbReference>
<keyword evidence="7" id="KW-1185">Reference proteome</keyword>
<comment type="subcellular location">
    <subcellularLocation>
        <location evidence="1">Cell envelope</location>
    </subcellularLocation>
</comment>
<evidence type="ECO:0000259" key="5">
    <source>
        <dbReference type="PROSITE" id="PS51352"/>
    </source>
</evidence>
<dbReference type="InterPro" id="IPR013766">
    <property type="entry name" value="Thioredoxin_domain"/>
</dbReference>
<dbReference type="PROSITE" id="PS00194">
    <property type="entry name" value="THIOREDOXIN_1"/>
    <property type="match status" value="1"/>
</dbReference>
<accession>A0ABT5F4N5</accession>
<dbReference type="Proteomes" id="UP001221411">
    <property type="component" value="Unassembled WGS sequence"/>
</dbReference>
<dbReference type="SUPFAM" id="SSF52833">
    <property type="entry name" value="Thioredoxin-like"/>
    <property type="match status" value="1"/>
</dbReference>
<dbReference type="EMBL" id="JAQNDO010000001">
    <property type="protein sequence ID" value="MDC0749048.1"/>
    <property type="molecule type" value="Genomic_DNA"/>
</dbReference>
<dbReference type="Gene3D" id="3.40.30.10">
    <property type="entry name" value="Glutaredoxin"/>
    <property type="match status" value="1"/>
</dbReference>
<feature type="domain" description="Thioredoxin" evidence="5">
    <location>
        <begin position="42"/>
        <end position="183"/>
    </location>
</feature>
<protein>
    <submittedName>
        <fullName evidence="6">TlpA disulfide reductase family protein</fullName>
    </submittedName>
</protein>
<dbReference type="InterPro" id="IPR013740">
    <property type="entry name" value="Redoxin"/>
</dbReference>
<evidence type="ECO:0000313" key="6">
    <source>
        <dbReference type="EMBL" id="MDC0749048.1"/>
    </source>
</evidence>
<name>A0ABT5F4N5_9BACT</name>
<keyword evidence="3" id="KW-0676">Redox-active center</keyword>
<evidence type="ECO:0000256" key="4">
    <source>
        <dbReference type="SAM" id="Phobius"/>
    </source>
</evidence>
<dbReference type="InterPro" id="IPR050553">
    <property type="entry name" value="Thioredoxin_ResA/DsbE_sf"/>
</dbReference>
<evidence type="ECO:0000256" key="2">
    <source>
        <dbReference type="ARBA" id="ARBA00022748"/>
    </source>
</evidence>
<dbReference type="CDD" id="cd02966">
    <property type="entry name" value="TlpA_like_family"/>
    <property type="match status" value="1"/>
</dbReference>
<sequence length="183" mass="19228">MPTPASAPSDGKVRSWVFAGLLGLGALVVLSLLPRVVGGGSPFEGKPAPDAVFAVAANGDPGARMQLESLKGHPVVLDFWATWCGPCAAQAPILDRIARRYEKQGLIVLGVNAHDPPAKAKSYAEKKGLSYPIVIDAGQEAAQAYDVQNLPSLVVIDREGRVVRYMTGLVDEASLDEIVAATL</sequence>
<keyword evidence="4" id="KW-0472">Membrane</keyword>
<dbReference type="Pfam" id="PF08534">
    <property type="entry name" value="Redoxin"/>
    <property type="match status" value="1"/>
</dbReference>
<keyword evidence="4" id="KW-0812">Transmembrane</keyword>
<organism evidence="6 7">
    <name type="scientific">Polyangium mundeleinium</name>
    <dbReference type="NCBI Taxonomy" id="2995306"/>
    <lineage>
        <taxon>Bacteria</taxon>
        <taxon>Pseudomonadati</taxon>
        <taxon>Myxococcota</taxon>
        <taxon>Polyangia</taxon>
        <taxon>Polyangiales</taxon>
        <taxon>Polyangiaceae</taxon>
        <taxon>Polyangium</taxon>
    </lineage>
</organism>
<evidence type="ECO:0000256" key="3">
    <source>
        <dbReference type="ARBA" id="ARBA00023284"/>
    </source>
</evidence>
<evidence type="ECO:0000256" key="1">
    <source>
        <dbReference type="ARBA" id="ARBA00004196"/>
    </source>
</evidence>
<dbReference type="PANTHER" id="PTHR42852:SF13">
    <property type="entry name" value="PROTEIN DIPZ"/>
    <property type="match status" value="1"/>
</dbReference>
<proteinExistence type="predicted"/>
<evidence type="ECO:0000313" key="7">
    <source>
        <dbReference type="Proteomes" id="UP001221411"/>
    </source>
</evidence>
<dbReference type="InterPro" id="IPR017937">
    <property type="entry name" value="Thioredoxin_CS"/>
</dbReference>
<keyword evidence="4" id="KW-1133">Transmembrane helix</keyword>
<dbReference type="PROSITE" id="PS51352">
    <property type="entry name" value="THIOREDOXIN_2"/>
    <property type="match status" value="1"/>
</dbReference>
<reference evidence="6 7" key="1">
    <citation type="submission" date="2022-11" db="EMBL/GenBank/DDBJ databases">
        <title>Minimal conservation of predation-associated metabolite biosynthetic gene clusters underscores biosynthetic potential of Myxococcota including descriptions for ten novel species: Archangium lansinium sp. nov., Myxococcus landrumus sp. nov., Nannocystis bai.</title>
        <authorList>
            <person name="Ahearne A."/>
            <person name="Stevens C."/>
            <person name="Dowd S."/>
        </authorList>
    </citation>
    <scope>NUCLEOTIDE SEQUENCE [LARGE SCALE GENOMIC DNA]</scope>
    <source>
        <strain evidence="6 7">RJM3</strain>
    </source>
</reference>
<dbReference type="PANTHER" id="PTHR42852">
    <property type="entry name" value="THIOL:DISULFIDE INTERCHANGE PROTEIN DSBE"/>
    <property type="match status" value="1"/>
</dbReference>
<keyword evidence="2" id="KW-0201">Cytochrome c-type biogenesis</keyword>
<comment type="caution">
    <text evidence="6">The sequence shown here is derived from an EMBL/GenBank/DDBJ whole genome shotgun (WGS) entry which is preliminary data.</text>
</comment>
<feature type="transmembrane region" description="Helical" evidence="4">
    <location>
        <begin position="15"/>
        <end position="33"/>
    </location>
</feature>
<dbReference type="InterPro" id="IPR036249">
    <property type="entry name" value="Thioredoxin-like_sf"/>
</dbReference>